<dbReference type="Proteomes" id="UP000028725">
    <property type="component" value="Unassembled WGS sequence"/>
</dbReference>
<name>A0A085WLQ2_9BACT</name>
<dbReference type="SUPFAM" id="SSF56317">
    <property type="entry name" value="Carbon-nitrogen hydrolase"/>
    <property type="match status" value="1"/>
</dbReference>
<dbReference type="AlphaFoldDB" id="A0A085WLQ2"/>
<dbReference type="EMBL" id="JMCB01000006">
    <property type="protein sequence ID" value="KFE68615.1"/>
    <property type="molecule type" value="Genomic_DNA"/>
</dbReference>
<evidence type="ECO:0008006" key="3">
    <source>
        <dbReference type="Google" id="ProtNLM"/>
    </source>
</evidence>
<comment type="caution">
    <text evidence="1">The sequence shown here is derived from an EMBL/GenBank/DDBJ whole genome shotgun (WGS) entry which is preliminary data.</text>
</comment>
<dbReference type="InterPro" id="IPR036526">
    <property type="entry name" value="C-N_Hydrolase_sf"/>
</dbReference>
<evidence type="ECO:0000313" key="2">
    <source>
        <dbReference type="Proteomes" id="UP000028725"/>
    </source>
</evidence>
<evidence type="ECO:0000313" key="1">
    <source>
        <dbReference type="EMBL" id="KFE68615.1"/>
    </source>
</evidence>
<gene>
    <name evidence="1" type="ORF">DB31_7852</name>
</gene>
<reference evidence="1 2" key="1">
    <citation type="submission" date="2014-04" db="EMBL/GenBank/DDBJ databases">
        <title>Genome assembly of Hyalangium minutum DSM 14724.</title>
        <authorList>
            <person name="Sharma G."/>
            <person name="Subramanian S."/>
        </authorList>
    </citation>
    <scope>NUCLEOTIDE SEQUENCE [LARGE SCALE GENOMIC DNA]</scope>
    <source>
        <strain evidence="1 2">DSM 14724</strain>
    </source>
</reference>
<dbReference type="Gene3D" id="3.60.110.10">
    <property type="entry name" value="Carbon-nitrogen hydrolase"/>
    <property type="match status" value="1"/>
</dbReference>
<dbReference type="STRING" id="394096.DB31_7852"/>
<organism evidence="1 2">
    <name type="scientific">Hyalangium minutum</name>
    <dbReference type="NCBI Taxonomy" id="394096"/>
    <lineage>
        <taxon>Bacteria</taxon>
        <taxon>Pseudomonadati</taxon>
        <taxon>Myxococcota</taxon>
        <taxon>Myxococcia</taxon>
        <taxon>Myxococcales</taxon>
        <taxon>Cystobacterineae</taxon>
        <taxon>Archangiaceae</taxon>
        <taxon>Hyalangium</taxon>
    </lineage>
</organism>
<protein>
    <recommendedName>
        <fullName evidence="3">CN hydrolase domain-containing protein</fullName>
    </recommendedName>
</protein>
<dbReference type="RefSeq" id="WP_044189526.1">
    <property type="nucleotide sequence ID" value="NZ_JMCB01000006.1"/>
</dbReference>
<keyword evidence="2" id="KW-1185">Reference proteome</keyword>
<proteinExistence type="predicted"/>
<accession>A0A085WLQ2</accession>
<sequence>MTLRETIEYARGLFVKLWAELWKDHPRFQELEREFRLNKAIGTEAQVLKLLDEGKKPPEEWNGLVRLRALDEFLAENSGSRATGVDTLLSTLVQLEDGERYHLYRRPQGMRKGHLEGKVGHLRNWARHHWVIPANLSRYHVEIRKPGDYLSRKLADLYKRGERLRVAICHFEDGVGLSRVKPHPPSWRVESLTDPEARWQTLKGFLEQARFAGAHVLVLPELTVTPALRERVQQWLEEHFGEHEMLMVLPGSFHEADSEDPDKVFNRAELLDAYGHPVLEHLKLLPFGGLGEQGAEDIHTGKWIRLMGLPLGMLAMPICLDFCEADGPMPEVWKNIGPEWVLVPALGDATSLRAHARAAAQLYTTRGSVTVLANQPKTEGEKAPGFVYQGQKRDSAEKADEPVPCFQVVEVDIRLDFQGNKQAPGAVN</sequence>
<dbReference type="OrthoDB" id="4532287at2"/>